<dbReference type="RefSeq" id="WP_111591009.1">
    <property type="nucleotide sequence ID" value="NZ_QLMA01000002.1"/>
</dbReference>
<dbReference type="OrthoDB" id="644811at2"/>
<protein>
    <submittedName>
        <fullName evidence="1">Uncharacterized protein</fullName>
    </submittedName>
</protein>
<dbReference type="Proteomes" id="UP000249819">
    <property type="component" value="Unassembled WGS sequence"/>
</dbReference>
<organism evidence="1 2">
    <name type="scientific">Chitinophaga dinghuensis</name>
    <dbReference type="NCBI Taxonomy" id="1539050"/>
    <lineage>
        <taxon>Bacteria</taxon>
        <taxon>Pseudomonadati</taxon>
        <taxon>Bacteroidota</taxon>
        <taxon>Chitinophagia</taxon>
        <taxon>Chitinophagales</taxon>
        <taxon>Chitinophagaceae</taxon>
        <taxon>Chitinophaga</taxon>
    </lineage>
</organism>
<keyword evidence="2" id="KW-1185">Reference proteome</keyword>
<dbReference type="AlphaFoldDB" id="A0A327W7J0"/>
<accession>A0A327W7J0</accession>
<reference evidence="1 2" key="1">
    <citation type="submission" date="2018-06" db="EMBL/GenBank/DDBJ databases">
        <title>Genomic Encyclopedia of Archaeal and Bacterial Type Strains, Phase II (KMG-II): from individual species to whole genera.</title>
        <authorList>
            <person name="Goeker M."/>
        </authorList>
    </citation>
    <scope>NUCLEOTIDE SEQUENCE [LARGE SCALE GENOMIC DNA]</scope>
    <source>
        <strain evidence="1 2">DSM 29821</strain>
    </source>
</reference>
<dbReference type="PROSITE" id="PS51257">
    <property type="entry name" value="PROKAR_LIPOPROTEIN"/>
    <property type="match status" value="1"/>
</dbReference>
<gene>
    <name evidence="1" type="ORF">CLV59_10244</name>
</gene>
<evidence type="ECO:0000313" key="1">
    <source>
        <dbReference type="EMBL" id="RAJ85343.1"/>
    </source>
</evidence>
<dbReference type="EMBL" id="QLMA01000002">
    <property type="protein sequence ID" value="RAJ85343.1"/>
    <property type="molecule type" value="Genomic_DNA"/>
</dbReference>
<evidence type="ECO:0000313" key="2">
    <source>
        <dbReference type="Proteomes" id="UP000249819"/>
    </source>
</evidence>
<proteinExistence type="predicted"/>
<name>A0A327W7J0_9BACT</name>
<sequence length="393" mass="43791">MYLTRYKGVLAGAALSFAMITGCGSKNEEGPQKPTTVEEDKRQLNQTRTNLFNCVKNIKDGQFMQSILNTVGLKDGDIANEQWLNDVTEALDLAIGDVEVGPDSRFDFAHYAGKYTWNPATKKFDKTASSDIVVTFPSDPASTKNNYEFTITGYKDDKYQVNAENVYLPTAAKATLTKDGTQLFRLEFAGSYAKGNFPIPQNITLKFSLAPHDYLVKVDKITNTQFNAIFEMQTGSDCVTAFNGKFTFANDDYNNLSLHDDLVSVEGGVKKGDLAIKGSWDAKAYFKLSSDKAVDVNPTFSVFAYNKDAAIGEFRFKDNASNGRDLMVFYKDKTSENAMVYSDPFISDLKGLLKPYFGTDVNDWFNKRAESNGSFSKKITKLKNKLSDWVNSK</sequence>
<comment type="caution">
    <text evidence="1">The sequence shown here is derived from an EMBL/GenBank/DDBJ whole genome shotgun (WGS) entry which is preliminary data.</text>
</comment>